<dbReference type="GeneID" id="112273388"/>
<protein>
    <submittedName>
        <fullName evidence="2 3">Uncharacterized protein</fullName>
    </submittedName>
</protein>
<feature type="region of interest" description="Disordered" evidence="1">
    <location>
        <begin position="607"/>
        <end position="636"/>
    </location>
</feature>
<reference evidence="2 4" key="1">
    <citation type="journal article" date="2008" name="Science">
        <title>The Physcomitrella genome reveals evolutionary insights into the conquest of land by plants.</title>
        <authorList>
            <person name="Rensing S."/>
            <person name="Lang D."/>
            <person name="Zimmer A."/>
            <person name="Terry A."/>
            <person name="Salamov A."/>
            <person name="Shapiro H."/>
            <person name="Nishiyama T."/>
            <person name="Perroud P.-F."/>
            <person name="Lindquist E."/>
            <person name="Kamisugi Y."/>
            <person name="Tanahashi T."/>
            <person name="Sakakibara K."/>
            <person name="Fujita T."/>
            <person name="Oishi K."/>
            <person name="Shin-I T."/>
            <person name="Kuroki Y."/>
            <person name="Toyoda A."/>
            <person name="Suzuki Y."/>
            <person name="Hashimoto A."/>
            <person name="Yamaguchi K."/>
            <person name="Sugano A."/>
            <person name="Kohara Y."/>
            <person name="Fujiyama A."/>
            <person name="Anterola A."/>
            <person name="Aoki S."/>
            <person name="Ashton N."/>
            <person name="Barbazuk W.B."/>
            <person name="Barker E."/>
            <person name="Bennetzen J."/>
            <person name="Bezanilla M."/>
            <person name="Blankenship R."/>
            <person name="Cho S.H."/>
            <person name="Dutcher S."/>
            <person name="Estelle M."/>
            <person name="Fawcett J.A."/>
            <person name="Gundlach H."/>
            <person name="Hanada K."/>
            <person name="Heyl A."/>
            <person name="Hicks K.A."/>
            <person name="Hugh J."/>
            <person name="Lohr M."/>
            <person name="Mayer K."/>
            <person name="Melkozernov A."/>
            <person name="Murata T."/>
            <person name="Nelson D."/>
            <person name="Pils B."/>
            <person name="Prigge M."/>
            <person name="Reiss B."/>
            <person name="Renner T."/>
            <person name="Rombauts S."/>
            <person name="Rushton P."/>
            <person name="Sanderfoot A."/>
            <person name="Schween G."/>
            <person name="Shiu S.-H."/>
            <person name="Stueber K."/>
            <person name="Theodoulou F.L."/>
            <person name="Tu H."/>
            <person name="Van de Peer Y."/>
            <person name="Verrier P.J."/>
            <person name="Waters E."/>
            <person name="Wood A."/>
            <person name="Yang L."/>
            <person name="Cove D."/>
            <person name="Cuming A."/>
            <person name="Hasebe M."/>
            <person name="Lucas S."/>
            <person name="Mishler D.B."/>
            <person name="Reski R."/>
            <person name="Grigoriev I."/>
            <person name="Quatrano R.S."/>
            <person name="Boore J.L."/>
        </authorList>
    </citation>
    <scope>NUCLEOTIDE SEQUENCE [LARGE SCALE GENOMIC DNA]</scope>
    <source>
        <strain evidence="3 4">cv. Gransden 2004</strain>
    </source>
</reference>
<feature type="region of interest" description="Disordered" evidence="1">
    <location>
        <begin position="653"/>
        <end position="706"/>
    </location>
</feature>
<keyword evidence="4" id="KW-1185">Reference proteome</keyword>
<feature type="region of interest" description="Disordered" evidence="1">
    <location>
        <begin position="843"/>
        <end position="873"/>
    </location>
</feature>
<dbReference type="RefSeq" id="XP_024357869.1">
    <property type="nucleotide sequence ID" value="XM_024502101.2"/>
</dbReference>
<evidence type="ECO:0000313" key="2">
    <source>
        <dbReference type="EMBL" id="PNR32568.1"/>
    </source>
</evidence>
<proteinExistence type="predicted"/>
<evidence type="ECO:0000256" key="1">
    <source>
        <dbReference type="SAM" id="MobiDB-lite"/>
    </source>
</evidence>
<feature type="region of interest" description="Disordered" evidence="1">
    <location>
        <begin position="574"/>
        <end position="595"/>
    </location>
</feature>
<dbReference type="OrthoDB" id="1915143at2759"/>
<dbReference type="STRING" id="3218.A0A2K1ITI3"/>
<feature type="region of interest" description="Disordered" evidence="1">
    <location>
        <begin position="461"/>
        <end position="483"/>
    </location>
</feature>
<feature type="region of interest" description="Disordered" evidence="1">
    <location>
        <begin position="13"/>
        <end position="59"/>
    </location>
</feature>
<evidence type="ECO:0000313" key="4">
    <source>
        <dbReference type="Proteomes" id="UP000006727"/>
    </source>
</evidence>
<dbReference type="InterPro" id="IPR019340">
    <property type="entry name" value="Histone_AcTrfase_su3"/>
</dbReference>
<dbReference type="PANTHER" id="PTHR31115">
    <property type="entry name" value="OS05G0107300 PROTEIN"/>
    <property type="match status" value="1"/>
</dbReference>
<feature type="compositionally biased region" description="Low complexity" evidence="1">
    <location>
        <begin position="461"/>
        <end position="478"/>
    </location>
</feature>
<reference evidence="2 4" key="2">
    <citation type="journal article" date="2018" name="Plant J.">
        <title>The Physcomitrella patens chromosome-scale assembly reveals moss genome structure and evolution.</title>
        <authorList>
            <person name="Lang D."/>
            <person name="Ullrich K.K."/>
            <person name="Murat F."/>
            <person name="Fuchs J."/>
            <person name="Jenkins J."/>
            <person name="Haas F.B."/>
            <person name="Piednoel M."/>
            <person name="Gundlach H."/>
            <person name="Van Bel M."/>
            <person name="Meyberg R."/>
            <person name="Vives C."/>
            <person name="Morata J."/>
            <person name="Symeonidi A."/>
            <person name="Hiss M."/>
            <person name="Muchero W."/>
            <person name="Kamisugi Y."/>
            <person name="Saleh O."/>
            <person name="Blanc G."/>
            <person name="Decker E.L."/>
            <person name="van Gessel N."/>
            <person name="Grimwood J."/>
            <person name="Hayes R.D."/>
            <person name="Graham S.W."/>
            <person name="Gunter L.E."/>
            <person name="McDaniel S.F."/>
            <person name="Hoernstein S.N.W."/>
            <person name="Larsson A."/>
            <person name="Li F.W."/>
            <person name="Perroud P.F."/>
            <person name="Phillips J."/>
            <person name="Ranjan P."/>
            <person name="Rokshar D.S."/>
            <person name="Rothfels C.J."/>
            <person name="Schneider L."/>
            <person name="Shu S."/>
            <person name="Stevenson D.W."/>
            <person name="Thummler F."/>
            <person name="Tillich M."/>
            <person name="Villarreal Aguilar J.C."/>
            <person name="Widiez T."/>
            <person name="Wong G.K."/>
            <person name="Wymore A."/>
            <person name="Zhang Y."/>
            <person name="Zimmer A.D."/>
            <person name="Quatrano R.S."/>
            <person name="Mayer K.F.X."/>
            <person name="Goodstein D."/>
            <person name="Casacuberta J.M."/>
            <person name="Vandepoele K."/>
            <person name="Reski R."/>
            <person name="Cuming A.C."/>
            <person name="Tuskan G.A."/>
            <person name="Maumus F."/>
            <person name="Salse J."/>
            <person name="Schmutz J."/>
            <person name="Rensing S.A."/>
        </authorList>
    </citation>
    <scope>NUCLEOTIDE SEQUENCE [LARGE SCALE GENOMIC DNA]</scope>
    <source>
        <strain evidence="3 4">cv. Gransden 2004</strain>
    </source>
</reference>
<feature type="compositionally biased region" description="Basic and acidic residues" evidence="1">
    <location>
        <begin position="316"/>
        <end position="329"/>
    </location>
</feature>
<gene>
    <name evidence="3" type="primary">LOC112273388</name>
    <name evidence="2" type="ORF">PHYPA_024510</name>
</gene>
<dbReference type="PANTHER" id="PTHR31115:SF3">
    <property type="entry name" value="EXPRESSED PROTEIN"/>
    <property type="match status" value="1"/>
</dbReference>
<dbReference type="Pfam" id="PF10198">
    <property type="entry name" value="Ada3"/>
    <property type="match status" value="1"/>
</dbReference>
<dbReference type="Gramene" id="Pp3c20_790V3.1">
    <property type="protein sequence ID" value="Pp3c20_790V3.1"/>
    <property type="gene ID" value="Pp3c20_790"/>
</dbReference>
<feature type="region of interest" description="Disordered" evidence="1">
    <location>
        <begin position="151"/>
        <end position="338"/>
    </location>
</feature>
<feature type="compositionally biased region" description="Polar residues" evidence="1">
    <location>
        <begin position="233"/>
        <end position="243"/>
    </location>
</feature>
<feature type="compositionally biased region" description="Basic and acidic residues" evidence="1">
    <location>
        <begin position="857"/>
        <end position="873"/>
    </location>
</feature>
<feature type="compositionally biased region" description="Low complexity" evidence="1">
    <location>
        <begin position="182"/>
        <end position="201"/>
    </location>
</feature>
<evidence type="ECO:0000313" key="3">
    <source>
        <dbReference type="EnsemblPlants" id="Pp3c20_790V3.1"/>
    </source>
</evidence>
<dbReference type="EMBL" id="ABEU02000020">
    <property type="protein sequence ID" value="PNR32568.1"/>
    <property type="molecule type" value="Genomic_DNA"/>
</dbReference>
<sequence>MASIQRLDLTKLSSPDVGLHNAGGGSHRNFGVSLDKSHSFRDGHEARVTGGNGPSSSRREAPALTSVLFLESISLPSAKSSAQVELRRAIIAASGQQNDDPSLGGLQCKALESSSGEEIKRMRAGLLEGVSRAKERVRHLSEAVIKLDRFQHAMQSRKRNRPQPGVHDREGHAGGVQRGALSGHVSRGSGSGASSSREGSGMLKGGDYKSKNGMVNKRMRTSLADARPEGRPSNLSVQRSSGVQGKERESPRSISILNSPVEEKARAVGGGGGYEKTKMKGKRSATTKGEVAVVSSSNGDTDAEREPKGSVLHHRGGVDGRSRPIEGHGYRSTSSGPVHGTLSVQRAEAVAHANWGSIRGGGKAEVEGLSCGLGKVERSGWSERELVNLKTGPKPVSREEARSAGHGVLPKAKRSNLVAGGNQAGHMGRLSSFTDTREKPSVMTSPTKVSVPSGAMIRKALAPSRSSSPPVASWGSSRPQKMARARRVNLNPPVSISLPEKVEANDEADAVAGGKDGSASHAVLSVRPNSSSSVGGMNLAKRALNGEVFGPNKAKSERVTTSVGVEELVEEIGKSKVRSREGDEEEGQCKGSGGREKLGSVVATIKKGNPLASEESGGGDGVRRQGRTGRGSATPRMVTASCLVEKVEVSPVNAKPTRNARSAVDSKLGGIGRPGSKKGNADRKTSSRPRRLTGNIGAEMTEDDDDHEQLSRAVQQTVEFSESVCPNSFWRQVEPYFSYVTSDSLSFLRKQMAVVDESNTASQSQSLDAAVKAAVIRDRTSHGDVVKNLNQSKEQSWKDRGFRRGRSGGWYEKFSSLSQRLLSAFLTEREDDRSENVYNEAYANQDSDCPLPPNTHSEMECDPRDAEGESDVDNAKCESEWWSARVRRGGYSEGLPISGVQGFQAWDEYQDEEDIVVKNDADGSAGADCVDEVEVIDRGDDARFRWKIENGCMDWEQQYVRMSLDDRLLVELNSIGLLSVQAHEQDEQEEDDIGEELRRLENQLLEQVSSNKERLCRLESAVLKNRVVEERAREKLAMDILVELAYKKNSGGRSNKGAAAKVAKAAALAFAKRVLIRVQKFEAGHSCITDPALRERLFCVASSSVEVSPNAAMDVVKAGGAVAASAERMTSPSTADAEKGSYDGLSAGVDCSYLKEGSRLSRAREREAFLEDVSGYTSTCDVNMMSSNGYGGSKGKRSERERDGKVEDGDVLARPGQRNAKGERKMKTKPRQKTGLLLKSVQGLVLTAVEQQYDQGMRSNQGHSAATDRHAGRKEEVVSSLPVFQEATVEPDGQIDLSAIPLPGMEEIGMAQADMGSWLDFDLEDSLQQTDDFLMGLDVPMDDLSGLHMMM</sequence>
<organism evidence="2">
    <name type="scientific">Physcomitrium patens</name>
    <name type="common">Spreading-leaved earth moss</name>
    <name type="synonym">Physcomitrella patens</name>
    <dbReference type="NCBI Taxonomy" id="3218"/>
    <lineage>
        <taxon>Eukaryota</taxon>
        <taxon>Viridiplantae</taxon>
        <taxon>Streptophyta</taxon>
        <taxon>Embryophyta</taxon>
        <taxon>Bryophyta</taxon>
        <taxon>Bryophytina</taxon>
        <taxon>Bryopsida</taxon>
        <taxon>Funariidae</taxon>
        <taxon>Funariales</taxon>
        <taxon>Funariaceae</taxon>
        <taxon>Physcomitrium</taxon>
    </lineage>
</organism>
<feature type="region of interest" description="Disordered" evidence="1">
    <location>
        <begin position="1185"/>
        <end position="1231"/>
    </location>
</feature>
<reference evidence="3" key="3">
    <citation type="submission" date="2020-12" db="UniProtKB">
        <authorList>
            <consortium name="EnsemblPlants"/>
        </authorList>
    </citation>
    <scope>IDENTIFICATION</scope>
</reference>
<accession>A0A2K1ITI3</accession>
<dbReference type="PaxDb" id="3218-PP1S334_31V6.1"/>
<name>A0A2K1ITI3_PHYPA</name>
<feature type="compositionally biased region" description="Basic and acidic residues" evidence="1">
    <location>
        <begin position="1196"/>
        <end position="1208"/>
    </location>
</feature>
<feature type="region of interest" description="Disordered" evidence="1">
    <location>
        <begin position="507"/>
        <end position="534"/>
    </location>
</feature>
<dbReference type="EnsemblPlants" id="Pp3c20_790V3.1">
    <property type="protein sequence ID" value="Pp3c20_790V3.1"/>
    <property type="gene ID" value="Pp3c20_790"/>
</dbReference>
<dbReference type="Proteomes" id="UP000006727">
    <property type="component" value="Chromosome 20"/>
</dbReference>
<feature type="compositionally biased region" description="Basic and acidic residues" evidence="1">
    <location>
        <begin position="35"/>
        <end position="47"/>
    </location>
</feature>